<dbReference type="GO" id="GO:0008168">
    <property type="term" value="F:methyltransferase activity"/>
    <property type="evidence" value="ECO:0007669"/>
    <property type="project" value="UniProtKB-KW"/>
</dbReference>
<dbReference type="Proteomes" id="UP000315252">
    <property type="component" value="Unassembled WGS sequence"/>
</dbReference>
<name>A0A545TYS2_9PROT</name>
<comment type="caution">
    <text evidence="1">The sequence shown here is derived from an EMBL/GenBank/DDBJ whole genome shotgun (WGS) entry which is preliminary data.</text>
</comment>
<keyword evidence="1" id="KW-0808">Transferase</keyword>
<evidence type="ECO:0000313" key="2">
    <source>
        <dbReference type="Proteomes" id="UP000315252"/>
    </source>
</evidence>
<dbReference type="PANTHER" id="PTHR40036">
    <property type="entry name" value="MACROCIN O-METHYLTRANSFERASE"/>
    <property type="match status" value="1"/>
</dbReference>
<proteinExistence type="predicted"/>
<dbReference type="PANTHER" id="PTHR40036:SF1">
    <property type="entry name" value="MACROCIN O-METHYLTRANSFERASE"/>
    <property type="match status" value="1"/>
</dbReference>
<dbReference type="OrthoDB" id="9811332at2"/>
<protein>
    <submittedName>
        <fullName evidence="1">Class I SAM-dependent methyltransferase</fullName>
    </submittedName>
</protein>
<dbReference type="SUPFAM" id="SSF53335">
    <property type="entry name" value="S-adenosyl-L-methionine-dependent methyltransferases"/>
    <property type="match status" value="1"/>
</dbReference>
<dbReference type="AlphaFoldDB" id="A0A545TYS2"/>
<dbReference type="EMBL" id="VHSH01000002">
    <property type="protein sequence ID" value="TQV82369.1"/>
    <property type="molecule type" value="Genomic_DNA"/>
</dbReference>
<accession>A0A545TYS2</accession>
<sequence>MQKIYELIVPVHGVVMEFGVRWGQNMSLFSNLRGIHEPFNYNRRIIGFDTFEGFPSVDERDGRLVSAGDYGVATDWKEDLDGILDFHNANAPIPHKKKFDLVVGDATKTLPDYLEKNPETIVALAYFDFDIYAPTRDCLEALLPHLTKGSVLAFDELNTPEFPGETLALKEVLGLSRYAIRREAFSPLTSYLVIE</sequence>
<evidence type="ECO:0000313" key="1">
    <source>
        <dbReference type="EMBL" id="TQV82369.1"/>
    </source>
</evidence>
<gene>
    <name evidence="1" type="ORF">FKG95_07550</name>
</gene>
<dbReference type="Gene3D" id="3.40.50.150">
    <property type="entry name" value="Vaccinia Virus protein VP39"/>
    <property type="match status" value="1"/>
</dbReference>
<dbReference type="InterPro" id="IPR008884">
    <property type="entry name" value="TylF_MeTrfase"/>
</dbReference>
<organism evidence="1 2">
    <name type="scientific">Denitrobaculum tricleocarpae</name>
    <dbReference type="NCBI Taxonomy" id="2591009"/>
    <lineage>
        <taxon>Bacteria</taxon>
        <taxon>Pseudomonadati</taxon>
        <taxon>Pseudomonadota</taxon>
        <taxon>Alphaproteobacteria</taxon>
        <taxon>Rhodospirillales</taxon>
        <taxon>Rhodospirillaceae</taxon>
        <taxon>Denitrobaculum</taxon>
    </lineage>
</organism>
<reference evidence="1 2" key="1">
    <citation type="submission" date="2019-06" db="EMBL/GenBank/DDBJ databases">
        <title>Whole genome sequence for Rhodospirillaceae sp. R148.</title>
        <authorList>
            <person name="Wang G."/>
        </authorList>
    </citation>
    <scope>NUCLEOTIDE SEQUENCE [LARGE SCALE GENOMIC DNA]</scope>
    <source>
        <strain evidence="1 2">R148</strain>
    </source>
</reference>
<keyword evidence="2" id="KW-1185">Reference proteome</keyword>
<dbReference type="GO" id="GO:0032259">
    <property type="term" value="P:methylation"/>
    <property type="evidence" value="ECO:0007669"/>
    <property type="project" value="UniProtKB-KW"/>
</dbReference>
<keyword evidence="1" id="KW-0489">Methyltransferase</keyword>
<dbReference type="InterPro" id="IPR029063">
    <property type="entry name" value="SAM-dependent_MTases_sf"/>
</dbReference>